<evidence type="ECO:0000256" key="6">
    <source>
        <dbReference type="ARBA" id="ARBA00026055"/>
    </source>
</evidence>
<reference evidence="8" key="1">
    <citation type="submission" date="2022-07" db="EMBL/GenBank/DDBJ databases">
        <authorList>
            <person name="Macas J."/>
            <person name="Novak P."/>
            <person name="Neumann P."/>
        </authorList>
    </citation>
    <scope>NUCLEOTIDE SEQUENCE</scope>
</reference>
<dbReference type="Pfam" id="PF16752">
    <property type="entry name" value="TBCC_N"/>
    <property type="match status" value="1"/>
</dbReference>
<organism evidence="8 9">
    <name type="scientific">Cuscuta europaea</name>
    <name type="common">European dodder</name>
    <dbReference type="NCBI Taxonomy" id="41803"/>
    <lineage>
        <taxon>Eukaryota</taxon>
        <taxon>Viridiplantae</taxon>
        <taxon>Streptophyta</taxon>
        <taxon>Embryophyta</taxon>
        <taxon>Tracheophyta</taxon>
        <taxon>Spermatophyta</taxon>
        <taxon>Magnoliopsida</taxon>
        <taxon>eudicotyledons</taxon>
        <taxon>Gunneridae</taxon>
        <taxon>Pentapetalae</taxon>
        <taxon>asterids</taxon>
        <taxon>lamiids</taxon>
        <taxon>Solanales</taxon>
        <taxon>Convolvulaceae</taxon>
        <taxon>Cuscuteae</taxon>
        <taxon>Cuscuta</taxon>
        <taxon>Cuscuta subgen. Cuscuta</taxon>
    </lineage>
</organism>
<dbReference type="GO" id="GO:0005737">
    <property type="term" value="C:cytoplasm"/>
    <property type="evidence" value="ECO:0007669"/>
    <property type="project" value="UniProtKB-SubCell"/>
</dbReference>
<dbReference type="InterPro" id="IPR027684">
    <property type="entry name" value="TBCC"/>
</dbReference>
<evidence type="ECO:0000256" key="3">
    <source>
        <dbReference type="ARBA" id="ARBA00022490"/>
    </source>
</evidence>
<sequence>MEEDNPLDAACSTLTGDHSDVAIQRKHVAMLEHLSNLHQSRLARKPSSESYSSSGSTQSFLSHFSESKQSIESELSRICKSQDPQNVKPELENVSISIANLEKEVAESSYFLPSYDVRSCLKTISDLKQTLEQVSSSVLPKKKFSFRNKTTNRCAASSNGLVPEAPSENNSIENVIAPKLGFRALDSPGFQDKENDALTMDFRKAGAEKIGEFMLSDLRGCEVRLLGCVRALFVHKLANCKVYVGPVTASVLIEEVKNCIFVLASHQIRIHHAINCDFYLRVRSRPIIEDCTGVRVAPYCLMYDGIELDLEKANLAEESGNWANVDDFRWLRAAHSPNWSVLPEKDRIEEVMEISKPEY</sequence>
<dbReference type="PANTHER" id="PTHR15139:SF0">
    <property type="entry name" value="TUBULIN-SPECIFIC CHAPERONE C"/>
    <property type="match status" value="1"/>
</dbReference>
<dbReference type="OrthoDB" id="194775at2759"/>
<evidence type="ECO:0000313" key="8">
    <source>
        <dbReference type="EMBL" id="CAH9106860.1"/>
    </source>
</evidence>
<dbReference type="InterPro" id="IPR012945">
    <property type="entry name" value="Tubulin-bd_cofactor_C_dom"/>
</dbReference>
<keyword evidence="3" id="KW-0963">Cytoplasm</keyword>
<dbReference type="Pfam" id="PF07986">
    <property type="entry name" value="TBCC"/>
    <property type="match status" value="1"/>
</dbReference>
<evidence type="ECO:0000256" key="5">
    <source>
        <dbReference type="ARBA" id="ARBA00023186"/>
    </source>
</evidence>
<dbReference type="GO" id="GO:0015631">
    <property type="term" value="F:tubulin binding"/>
    <property type="evidence" value="ECO:0007669"/>
    <property type="project" value="InterPro"/>
</dbReference>
<dbReference type="EMBL" id="CAMAPE010000050">
    <property type="protein sequence ID" value="CAH9106860.1"/>
    <property type="molecule type" value="Genomic_DNA"/>
</dbReference>
<feature type="domain" description="C-CAP/cofactor C-like" evidence="7">
    <location>
        <begin position="178"/>
        <end position="330"/>
    </location>
</feature>
<dbReference type="Proteomes" id="UP001152484">
    <property type="component" value="Unassembled WGS sequence"/>
</dbReference>
<dbReference type="GO" id="GO:0007023">
    <property type="term" value="P:post-chaperonin tubulin folding pathway"/>
    <property type="evidence" value="ECO:0007669"/>
    <property type="project" value="InterPro"/>
</dbReference>
<keyword evidence="9" id="KW-1185">Reference proteome</keyword>
<comment type="caution">
    <text evidence="8">The sequence shown here is derived from an EMBL/GenBank/DDBJ whole genome shotgun (WGS) entry which is preliminary data.</text>
</comment>
<evidence type="ECO:0000256" key="2">
    <source>
        <dbReference type="ARBA" id="ARBA00008848"/>
    </source>
</evidence>
<dbReference type="GO" id="GO:0007021">
    <property type="term" value="P:tubulin complex assembly"/>
    <property type="evidence" value="ECO:0007669"/>
    <property type="project" value="TreeGrafter"/>
</dbReference>
<evidence type="ECO:0000256" key="1">
    <source>
        <dbReference type="ARBA" id="ARBA00004496"/>
    </source>
</evidence>
<evidence type="ECO:0000256" key="4">
    <source>
        <dbReference type="ARBA" id="ARBA00022990"/>
    </source>
</evidence>
<accession>A0A9P0ZNW5</accession>
<gene>
    <name evidence="8" type="ORF">CEURO_LOCUS17519</name>
</gene>
<dbReference type="PANTHER" id="PTHR15139">
    <property type="entry name" value="TUBULIN FOLDING COFACTOR C"/>
    <property type="match status" value="1"/>
</dbReference>
<protein>
    <recommendedName>
        <fullName evidence="7">C-CAP/cofactor C-like domain-containing protein</fullName>
    </recommendedName>
</protein>
<keyword evidence="4" id="KW-0007">Acetylation</keyword>
<dbReference type="Gene3D" id="1.20.58.1250">
    <property type="entry name" value="Tubulin Binding Cofactor C, N-terminal domain"/>
    <property type="match status" value="1"/>
</dbReference>
<comment type="subunit">
    <text evidence="6">Supercomplex made of cofactors A to E. Cofactors A and D function by capturing and stabilizing tubulin in a quasi-native conformation. Cofactor E binds to the cofactor D-tubulin complex; interaction with cofactor C then causes the release of tubulin polypeptides that are committed to the native state.</text>
</comment>
<keyword evidence="5" id="KW-0143">Chaperone</keyword>
<proteinExistence type="inferred from homology"/>
<name>A0A9P0ZNW5_CUSEU</name>
<dbReference type="Gene3D" id="2.160.20.70">
    <property type="match status" value="1"/>
</dbReference>
<comment type="subcellular location">
    <subcellularLocation>
        <location evidence="1">Cytoplasm</location>
    </subcellularLocation>
</comment>
<dbReference type="InterPro" id="IPR031925">
    <property type="entry name" value="TBCC_N"/>
</dbReference>
<dbReference type="AlphaFoldDB" id="A0A9P0ZNW5"/>
<dbReference type="SMART" id="SM00673">
    <property type="entry name" value="CARP"/>
    <property type="match status" value="2"/>
</dbReference>
<evidence type="ECO:0000259" key="7">
    <source>
        <dbReference type="PROSITE" id="PS51329"/>
    </source>
</evidence>
<dbReference type="InterPro" id="IPR006599">
    <property type="entry name" value="CARP_motif"/>
</dbReference>
<comment type="similarity">
    <text evidence="2">Belongs to the TBCC family.</text>
</comment>
<dbReference type="InterPro" id="IPR038397">
    <property type="entry name" value="TBCC_N_sf"/>
</dbReference>
<dbReference type="InterPro" id="IPR017901">
    <property type="entry name" value="C-CAP_CF_C-like"/>
</dbReference>
<evidence type="ECO:0000313" key="9">
    <source>
        <dbReference type="Proteomes" id="UP001152484"/>
    </source>
</evidence>
<dbReference type="InterPro" id="IPR016098">
    <property type="entry name" value="CAP/MinC_C"/>
</dbReference>
<dbReference type="PROSITE" id="PS51329">
    <property type="entry name" value="C_CAP_COFACTOR_C"/>
    <property type="match status" value="1"/>
</dbReference>